<organism evidence="1 2">
    <name type="scientific">Nanobdella aerobiophila</name>
    <dbReference type="NCBI Taxonomy" id="2586965"/>
    <lineage>
        <taxon>Archaea</taxon>
        <taxon>Nanobdellota</taxon>
        <taxon>Nanobdellia</taxon>
        <taxon>Nanobdellales</taxon>
        <taxon>Nanobdellaceae</taxon>
        <taxon>Nanobdella</taxon>
    </lineage>
</organism>
<dbReference type="Proteomes" id="UP001055553">
    <property type="component" value="Chromosome"/>
</dbReference>
<sequence>MKNIFSSKNTIINKEDEGKYIIYIKSFDCTGDEESESKKDLYSGLERLLNGIREENFSIRVNKFENERYSPLLDIFIERKGGNYSINLISSKIFKKPLSYISFEPEILKNIYGNIYKSICENPY</sequence>
<dbReference type="RefSeq" id="WP_258393358.1">
    <property type="nucleotide sequence ID" value="NZ_AP019769.1"/>
</dbReference>
<reference evidence="2" key="1">
    <citation type="journal article" date="2022" name="Int. J. Syst. Evol. Microbiol.">
        <title>Nanobdella aerobiophila gen. nov., sp. nov., a thermoacidophilic, obligate ectosymbiotic archaeon, and proposal of Nanobdellaceae fam. nov., Nanobdellales ord. nov. and Nanobdellia class. nov.</title>
        <authorList>
            <person name="Kato S."/>
            <person name="Ogasawara A."/>
            <person name="Itoh T."/>
            <person name="Sakai H.D."/>
            <person name="Shimizu M."/>
            <person name="Yuki M."/>
            <person name="Kaneko M."/>
            <person name="Takashina T."/>
            <person name="Ohkuma M."/>
        </authorList>
    </citation>
    <scope>NUCLEOTIDE SEQUENCE [LARGE SCALE GENOMIC DNA]</scope>
    <source>
        <strain evidence="2">MJ1</strain>
    </source>
</reference>
<proteinExistence type="predicted"/>
<dbReference type="EMBL" id="AP019769">
    <property type="protein sequence ID" value="BBL45320.1"/>
    <property type="molecule type" value="Genomic_DNA"/>
</dbReference>
<gene>
    <name evidence="1" type="ORF">MJ1_0146</name>
</gene>
<keyword evidence="2" id="KW-1185">Reference proteome</keyword>
<dbReference type="KEGG" id="naer:MJ1_0146"/>
<name>A0A915SXU8_9ARCH</name>
<dbReference type="AlphaFoldDB" id="A0A915SXU8"/>
<protein>
    <submittedName>
        <fullName evidence="1">Uncharacterized protein</fullName>
    </submittedName>
</protein>
<evidence type="ECO:0000313" key="2">
    <source>
        <dbReference type="Proteomes" id="UP001055553"/>
    </source>
</evidence>
<dbReference type="GeneID" id="74568097"/>
<accession>A0A915SXU8</accession>
<evidence type="ECO:0000313" key="1">
    <source>
        <dbReference type="EMBL" id="BBL45320.1"/>
    </source>
</evidence>